<name>H1PYN8_9FUSO</name>
<comment type="caution">
    <text evidence="1">The sequence shown here is derived from an EMBL/GenBank/DDBJ whole genome shotgun (WGS) entry which is preliminary data.</text>
</comment>
<reference evidence="1 2" key="1">
    <citation type="submission" date="2012-07" db="EMBL/GenBank/DDBJ databases">
        <title>The Genome Sequence of Fusobacterium ulcerans 12_1B.</title>
        <authorList>
            <consortium name="The Broad Institute Genome Sequencing Platform"/>
            <person name="Earl A."/>
            <person name="Ward D."/>
            <person name="Feldgarden M."/>
            <person name="Gevers D."/>
            <person name="Strauss J."/>
            <person name="Ambrose C.E."/>
            <person name="Allen-Vercoe E."/>
            <person name="Walker B."/>
            <person name="Young S.K."/>
            <person name="Zeng Q."/>
            <person name="Gargeya S."/>
            <person name="Fitzgerald M."/>
            <person name="Haas B."/>
            <person name="Abouelleil A."/>
            <person name="Alvarado L."/>
            <person name="Arachchi H.M."/>
            <person name="Berlin A.M."/>
            <person name="Chapman S.B."/>
            <person name="Goldberg J."/>
            <person name="Griggs A."/>
            <person name="Gujja S."/>
            <person name="Hansen M."/>
            <person name="Howarth C."/>
            <person name="Imamovic A."/>
            <person name="Larimer J."/>
            <person name="McCowen C."/>
            <person name="Montmayeur A."/>
            <person name="Murphy C."/>
            <person name="Neiman D."/>
            <person name="Pearson M."/>
            <person name="Priest M."/>
            <person name="Roberts A."/>
            <person name="Saif S."/>
            <person name="Shea T."/>
            <person name="Sisk P."/>
            <person name="Sykes S."/>
            <person name="Wortman J."/>
            <person name="Nusbaum C."/>
            <person name="Birren B."/>
        </authorList>
    </citation>
    <scope>NUCLEOTIDE SEQUENCE [LARGE SCALE GENOMIC DNA]</scope>
    <source>
        <strain evidence="1 2">12_1B</strain>
    </source>
</reference>
<dbReference type="EMBL" id="AGWJ02000035">
    <property type="protein sequence ID" value="EHO77227.1"/>
    <property type="molecule type" value="Genomic_DNA"/>
</dbReference>
<dbReference type="AlphaFoldDB" id="H1PYN8"/>
<sequence>MLKENQDYIIQPRTVTIGDIVFKQDEVIKVLELSPSTVKLLRYSTGEILTVDKRAIEIVV</sequence>
<dbReference type="HOGENOM" id="CLU_2934863_0_0_0"/>
<dbReference type="PATRIC" id="fig|457404.5.peg.3494"/>
<dbReference type="BioCyc" id="FSP457404-HMP:GTSQ-3586-MONOMER"/>
<evidence type="ECO:0000313" key="1">
    <source>
        <dbReference type="EMBL" id="EHO77227.1"/>
    </source>
</evidence>
<dbReference type="Proteomes" id="UP000003233">
    <property type="component" value="Unassembled WGS sequence"/>
</dbReference>
<protein>
    <submittedName>
        <fullName evidence="1">Uncharacterized protein</fullName>
    </submittedName>
</protein>
<organism evidence="1 2">
    <name type="scientific">Fusobacterium ulcerans 12-1B</name>
    <dbReference type="NCBI Taxonomy" id="457404"/>
    <lineage>
        <taxon>Bacteria</taxon>
        <taxon>Fusobacteriati</taxon>
        <taxon>Fusobacteriota</taxon>
        <taxon>Fusobacteriia</taxon>
        <taxon>Fusobacteriales</taxon>
        <taxon>Fusobacteriaceae</taxon>
        <taxon>Fusobacterium</taxon>
    </lineage>
</organism>
<gene>
    <name evidence="1" type="ORF">HMPREF0402_03531</name>
</gene>
<keyword evidence="2" id="KW-1185">Reference proteome</keyword>
<evidence type="ECO:0000313" key="2">
    <source>
        <dbReference type="Proteomes" id="UP000003233"/>
    </source>
</evidence>
<dbReference type="RefSeq" id="WP_008699498.1">
    <property type="nucleotide sequence ID" value="NZ_KE161012.1"/>
</dbReference>
<proteinExistence type="predicted"/>
<accession>H1PYN8</accession>